<proteinExistence type="predicted"/>
<dbReference type="AlphaFoldDB" id="A0A4V2P8W3"/>
<evidence type="ECO:0000313" key="2">
    <source>
        <dbReference type="EMBL" id="TCJ87295.1"/>
    </source>
</evidence>
<feature type="transmembrane region" description="Helical" evidence="1">
    <location>
        <begin position="289"/>
        <end position="307"/>
    </location>
</feature>
<dbReference type="EMBL" id="SMFQ01000003">
    <property type="protein sequence ID" value="TCJ87295.1"/>
    <property type="molecule type" value="Genomic_DNA"/>
</dbReference>
<feature type="transmembrane region" description="Helical" evidence="1">
    <location>
        <begin position="267"/>
        <end position="284"/>
    </location>
</feature>
<dbReference type="RefSeq" id="WP_165874662.1">
    <property type="nucleotide sequence ID" value="NZ_SMFQ01000003.1"/>
</dbReference>
<comment type="caution">
    <text evidence="2">The sequence shown here is derived from an EMBL/GenBank/DDBJ whole genome shotgun (WGS) entry which is preliminary data.</text>
</comment>
<evidence type="ECO:0000313" key="3">
    <source>
        <dbReference type="Proteomes" id="UP000294887"/>
    </source>
</evidence>
<feature type="transmembrane region" description="Helical" evidence="1">
    <location>
        <begin position="82"/>
        <end position="105"/>
    </location>
</feature>
<keyword evidence="1" id="KW-0812">Transmembrane</keyword>
<protein>
    <submittedName>
        <fullName evidence="2">Uncharacterized protein</fullName>
    </submittedName>
</protein>
<dbReference type="Proteomes" id="UP000294887">
    <property type="component" value="Unassembled WGS sequence"/>
</dbReference>
<reference evidence="2 3" key="1">
    <citation type="submission" date="2019-03" db="EMBL/GenBank/DDBJ databases">
        <title>Genomic Encyclopedia of Type Strains, Phase IV (KMG-IV): sequencing the most valuable type-strain genomes for metagenomic binning, comparative biology and taxonomic classification.</title>
        <authorList>
            <person name="Goeker M."/>
        </authorList>
    </citation>
    <scope>NUCLEOTIDE SEQUENCE [LARGE SCALE GENOMIC DNA]</scope>
    <source>
        <strain evidence="2 3">DSM 24830</strain>
    </source>
</reference>
<keyword evidence="1" id="KW-0472">Membrane</keyword>
<name>A0A4V2P8W3_9GAMM</name>
<sequence>MEKISTMLANMRNLKSATMSAHESRDIYFKTLFADPYGLKNKKYDWGGENTFVYFSLLVYGIGIATLLALEANGVLPEINPNIYFAFIFAVFIELLGKVVFSWSIHRFKIKINYIRKLAIRPWRKLKIYVITLFFVIEGKDAVHIICMLFFMDQLKTIFTEWNVIRRRVPILAYAFVAWDRIEDRPYTLRYDMLEDILRFIVYLPFIIIFGKASIIIMIPNLINEFGDGLAEPVGIRFGRHKYRTRSLWYNGKFWNGDFQRSLEGSAMVYIISVVVLLMYSDLFTSTQLIISLIFLPIIMTVAEAFSPHTNDGPMLALTGCSFLWVTMNFT</sequence>
<keyword evidence="3" id="KW-1185">Reference proteome</keyword>
<feature type="transmembrane region" description="Helical" evidence="1">
    <location>
        <begin position="200"/>
        <end position="223"/>
    </location>
</feature>
<feature type="transmembrane region" description="Helical" evidence="1">
    <location>
        <begin position="52"/>
        <end position="70"/>
    </location>
</feature>
<keyword evidence="1" id="KW-1133">Transmembrane helix</keyword>
<organism evidence="2 3">
    <name type="scientific">Cocleimonas flava</name>
    <dbReference type="NCBI Taxonomy" id="634765"/>
    <lineage>
        <taxon>Bacteria</taxon>
        <taxon>Pseudomonadati</taxon>
        <taxon>Pseudomonadota</taxon>
        <taxon>Gammaproteobacteria</taxon>
        <taxon>Thiotrichales</taxon>
        <taxon>Thiotrichaceae</taxon>
        <taxon>Cocleimonas</taxon>
    </lineage>
</organism>
<evidence type="ECO:0000256" key="1">
    <source>
        <dbReference type="SAM" id="Phobius"/>
    </source>
</evidence>
<accession>A0A4V2P8W3</accession>
<gene>
    <name evidence="2" type="ORF">EV695_1803</name>
</gene>